<dbReference type="GO" id="GO:0005096">
    <property type="term" value="F:GTPase activator activity"/>
    <property type="evidence" value="ECO:0007669"/>
    <property type="project" value="TreeGrafter"/>
</dbReference>
<dbReference type="InterPro" id="IPR036865">
    <property type="entry name" value="CRAL-TRIO_dom_sf"/>
</dbReference>
<reference evidence="2 3" key="1">
    <citation type="submission" date="2012-10" db="EMBL/GenBank/DDBJ databases">
        <authorList>
            <person name="Zafar N."/>
            <person name="Inman J."/>
            <person name="Hall N."/>
            <person name="Lorenzi H."/>
            <person name="Caler E."/>
        </authorList>
    </citation>
    <scope>NUCLEOTIDE SEQUENCE [LARGE SCALE GENOMIC DNA]</scope>
    <source>
        <strain evidence="2 3">IP1</strain>
    </source>
</reference>
<evidence type="ECO:0000313" key="2">
    <source>
        <dbReference type="EMBL" id="ELP87391.1"/>
    </source>
</evidence>
<dbReference type="EMBL" id="KB206860">
    <property type="protein sequence ID" value="ELP87391.1"/>
    <property type="molecule type" value="Genomic_DNA"/>
</dbReference>
<dbReference type="PANTHER" id="PTHR45808">
    <property type="entry name" value="RHO GTPASE-ACTIVATING PROTEIN 68F"/>
    <property type="match status" value="1"/>
</dbReference>
<evidence type="ECO:0000259" key="1">
    <source>
        <dbReference type="PROSITE" id="PS50238"/>
    </source>
</evidence>
<dbReference type="Pfam" id="PF00620">
    <property type="entry name" value="RhoGAP"/>
    <property type="match status" value="1"/>
</dbReference>
<dbReference type="AlphaFoldDB" id="A0A0A1U6G0"/>
<dbReference type="Proteomes" id="UP000014680">
    <property type="component" value="Unassembled WGS sequence"/>
</dbReference>
<dbReference type="GeneID" id="14886507"/>
<accession>A0A0A1U6G0</accession>
<proteinExistence type="predicted"/>
<evidence type="ECO:0000313" key="3">
    <source>
        <dbReference type="Proteomes" id="UP000014680"/>
    </source>
</evidence>
<organism evidence="2 3">
    <name type="scientific">Entamoeba invadens IP1</name>
    <dbReference type="NCBI Taxonomy" id="370355"/>
    <lineage>
        <taxon>Eukaryota</taxon>
        <taxon>Amoebozoa</taxon>
        <taxon>Evosea</taxon>
        <taxon>Archamoebae</taxon>
        <taxon>Mastigamoebida</taxon>
        <taxon>Entamoebidae</taxon>
        <taxon>Entamoeba</taxon>
    </lineage>
</organism>
<dbReference type="Gene3D" id="3.40.525.10">
    <property type="entry name" value="CRAL-TRIO lipid binding domain"/>
    <property type="match status" value="1"/>
</dbReference>
<dbReference type="OrthoDB" id="28370at2759"/>
<dbReference type="VEuPathDB" id="AmoebaDB:EIN_096480"/>
<dbReference type="GO" id="GO:0005737">
    <property type="term" value="C:cytoplasm"/>
    <property type="evidence" value="ECO:0007669"/>
    <property type="project" value="TreeGrafter"/>
</dbReference>
<dbReference type="InterPro" id="IPR008936">
    <property type="entry name" value="Rho_GTPase_activation_prot"/>
</dbReference>
<dbReference type="PROSITE" id="PS50238">
    <property type="entry name" value="RHOGAP"/>
    <property type="match status" value="1"/>
</dbReference>
<dbReference type="SMART" id="SM00324">
    <property type="entry name" value="RhoGAP"/>
    <property type="match status" value="1"/>
</dbReference>
<dbReference type="KEGG" id="eiv:EIN_096480"/>
<dbReference type="CDD" id="cd00159">
    <property type="entry name" value="RhoGAP"/>
    <property type="match status" value="1"/>
</dbReference>
<feature type="domain" description="Rho-GAP" evidence="1">
    <location>
        <begin position="330"/>
        <end position="522"/>
    </location>
</feature>
<protein>
    <submittedName>
        <fullName evidence="2">Rho GTPase-activating protein, putative</fullName>
    </submittedName>
</protein>
<gene>
    <name evidence="2" type="ORF">EIN_096480</name>
</gene>
<sequence>MTTEDQNNDFEQFFTTKPTKVFSNYSPTFTKLEDQKVVERTQSPPLTGEFADFEEITIPHAKQPKPLLLYEDGDSKVATYTFVKTNDTVIVTSPSEVSEKKRDNKESIIHSISPPVFLDEEILTPKRKVFEFFKKTKKTIFELEFEDCMTPLYTDDDFNISEDCQTQFQKDVETALNTTFEEFNTKVFTLAGYDRSRRQVVVFNQQFLIENTPEFPRRFYLFVLKFFSKIFKTDFVVVYINEALPLPYGVFAMLYTLLPLDYKNHLFKIYAFIPTNLQLKQQKYLAKDDLQKLCIVKDIYDFYKEVPVGSVSLPKTILDTICLDHPIFGIPLTEVVAHPFRGLSEVPLVIECAIMYFSSRVETISVEGIFRLTGSKMKIDQIIKDFNCGMFVRFNEDEDTHIVCSVLKTYLRMLPEPLLTYKIGETISNMFANGSENIDNIQLKPVLQLLPDVNRILLYNLVILCRVIGSHVDENKMSSSNLGIMLGPCIYWSEVTNVEAITKAKNVNAFFTYLLDNAEQLLEGH</sequence>
<dbReference type="RefSeq" id="XP_004254162.1">
    <property type="nucleotide sequence ID" value="XM_004254114.1"/>
</dbReference>
<name>A0A0A1U6G0_ENTIV</name>
<dbReference type="GO" id="GO:0007264">
    <property type="term" value="P:small GTPase-mediated signal transduction"/>
    <property type="evidence" value="ECO:0007669"/>
    <property type="project" value="TreeGrafter"/>
</dbReference>
<dbReference type="InterPro" id="IPR000198">
    <property type="entry name" value="RhoGAP_dom"/>
</dbReference>
<keyword evidence="3" id="KW-1185">Reference proteome</keyword>
<dbReference type="SUPFAM" id="SSF48350">
    <property type="entry name" value="GTPase activation domain, GAP"/>
    <property type="match status" value="1"/>
</dbReference>
<dbReference type="Gene3D" id="1.10.555.10">
    <property type="entry name" value="Rho GTPase activation protein"/>
    <property type="match status" value="1"/>
</dbReference>
<dbReference type="PANTHER" id="PTHR45808:SF2">
    <property type="entry name" value="RHO GTPASE-ACTIVATING PROTEIN 68F"/>
    <property type="match status" value="1"/>
</dbReference>